<dbReference type="FunFam" id="1.20.58.760:FF:000001">
    <property type="entry name" value="ATP-dependent zinc metalloprotease FtsH"/>
    <property type="match status" value="1"/>
</dbReference>
<name>A0A2T1DNF6_9CYAN</name>
<dbReference type="FunFam" id="3.40.50.300:FF:000001">
    <property type="entry name" value="ATP-dependent zinc metalloprotease FtsH"/>
    <property type="match status" value="1"/>
</dbReference>
<evidence type="ECO:0000256" key="10">
    <source>
        <dbReference type="ARBA" id="ARBA00023049"/>
    </source>
</evidence>
<keyword evidence="7 15" id="KW-0862">Zinc</keyword>
<dbReference type="InterPro" id="IPR037219">
    <property type="entry name" value="Peptidase_M41-like"/>
</dbReference>
<comment type="function">
    <text evidence="15">Acts as a processive, ATP-dependent zinc metallopeptidase for both cytoplasmic and membrane proteins. Plays a role in the quality control of integral membrane proteins.</text>
</comment>
<keyword evidence="5 15" id="KW-0547">Nucleotide-binding</keyword>
<dbReference type="OrthoDB" id="568359at2"/>
<evidence type="ECO:0000256" key="15">
    <source>
        <dbReference type="HAMAP-Rule" id="MF_01458"/>
    </source>
</evidence>
<dbReference type="Pfam" id="PF06480">
    <property type="entry name" value="FtsH_ext"/>
    <property type="match status" value="1"/>
</dbReference>
<keyword evidence="11 15" id="KW-0793">Thylakoid</keyword>
<dbReference type="CDD" id="cd19501">
    <property type="entry name" value="RecA-like_FtsH"/>
    <property type="match status" value="1"/>
</dbReference>
<comment type="similarity">
    <text evidence="14 15">In the central section; belongs to the AAA ATPase family.</text>
</comment>
<dbReference type="InterPro" id="IPR000642">
    <property type="entry name" value="Peptidase_M41"/>
</dbReference>
<dbReference type="GO" id="GO:0016887">
    <property type="term" value="F:ATP hydrolysis activity"/>
    <property type="evidence" value="ECO:0007669"/>
    <property type="project" value="UniProtKB-UniRule"/>
</dbReference>
<dbReference type="PROSITE" id="PS00674">
    <property type="entry name" value="AAA"/>
    <property type="match status" value="1"/>
</dbReference>
<organism evidence="18 19">
    <name type="scientific">Phormidesmis priestleyi ULC007</name>
    <dbReference type="NCBI Taxonomy" id="1920490"/>
    <lineage>
        <taxon>Bacteria</taxon>
        <taxon>Bacillati</taxon>
        <taxon>Cyanobacteriota</taxon>
        <taxon>Cyanophyceae</taxon>
        <taxon>Leptolyngbyales</taxon>
        <taxon>Leptolyngbyaceae</taxon>
        <taxon>Phormidesmis</taxon>
    </lineage>
</organism>
<feature type="domain" description="AAA+ ATPase" evidence="17">
    <location>
        <begin position="205"/>
        <end position="344"/>
    </location>
</feature>
<comment type="subcellular location">
    <subcellularLocation>
        <location evidence="13 15">Cellular thylakoid membrane</location>
        <topology evidence="13 15">Multi-pass membrane protein</topology>
        <orientation evidence="13 15">Stromal side</orientation>
    </subcellularLocation>
</comment>
<keyword evidence="19" id="KW-1185">Reference proteome</keyword>
<dbReference type="PANTHER" id="PTHR23076">
    <property type="entry name" value="METALLOPROTEASE M41 FTSH"/>
    <property type="match status" value="1"/>
</dbReference>
<dbReference type="InterPro" id="IPR011546">
    <property type="entry name" value="Pept_M41_FtsH_extracell"/>
</dbReference>
<evidence type="ECO:0000259" key="17">
    <source>
        <dbReference type="SMART" id="SM00382"/>
    </source>
</evidence>
<comment type="subunit">
    <text evidence="15">Homohexamer.</text>
</comment>
<evidence type="ECO:0000313" key="19">
    <source>
        <dbReference type="Proteomes" id="UP000238634"/>
    </source>
</evidence>
<keyword evidence="3 15" id="KW-0812">Transmembrane</keyword>
<dbReference type="Pfam" id="PF17862">
    <property type="entry name" value="AAA_lid_3"/>
    <property type="match status" value="1"/>
</dbReference>
<dbReference type="Proteomes" id="UP000238634">
    <property type="component" value="Unassembled WGS sequence"/>
</dbReference>
<evidence type="ECO:0000256" key="3">
    <source>
        <dbReference type="ARBA" id="ARBA00022692"/>
    </source>
</evidence>
<keyword evidence="6 15" id="KW-0378">Hydrolase</keyword>
<dbReference type="Gene3D" id="1.10.8.60">
    <property type="match status" value="1"/>
</dbReference>
<dbReference type="Gene3D" id="1.20.58.760">
    <property type="entry name" value="Peptidase M41"/>
    <property type="match status" value="1"/>
</dbReference>
<comment type="caution">
    <text evidence="18">The sequence shown here is derived from an EMBL/GenBank/DDBJ whole genome shotgun (WGS) entry which is preliminary data.</text>
</comment>
<dbReference type="EC" id="3.4.24.-" evidence="15"/>
<feature type="binding site" evidence="15">
    <location>
        <position position="511"/>
    </location>
    <ligand>
        <name>Zn(2+)</name>
        <dbReference type="ChEBI" id="CHEBI:29105"/>
        <note>catalytic</note>
    </ligand>
</feature>
<evidence type="ECO:0000256" key="6">
    <source>
        <dbReference type="ARBA" id="ARBA00022801"/>
    </source>
</evidence>
<dbReference type="InterPro" id="IPR003960">
    <property type="entry name" value="ATPase_AAA_CS"/>
</dbReference>
<evidence type="ECO:0000256" key="4">
    <source>
        <dbReference type="ARBA" id="ARBA00022723"/>
    </source>
</evidence>
<keyword evidence="9 15" id="KW-1133">Transmembrane helix</keyword>
<dbReference type="FunFam" id="1.10.8.60:FF:000001">
    <property type="entry name" value="ATP-dependent zinc metalloprotease FtsH"/>
    <property type="match status" value="1"/>
</dbReference>
<dbReference type="SUPFAM" id="SSF140990">
    <property type="entry name" value="FtsH protease domain-like"/>
    <property type="match status" value="1"/>
</dbReference>
<dbReference type="SUPFAM" id="SSF52540">
    <property type="entry name" value="P-loop containing nucleoside triphosphate hydrolases"/>
    <property type="match status" value="1"/>
</dbReference>
<dbReference type="GO" id="GO:0030163">
    <property type="term" value="P:protein catabolic process"/>
    <property type="evidence" value="ECO:0007669"/>
    <property type="project" value="UniProtKB-UniRule"/>
</dbReference>
<dbReference type="InterPro" id="IPR005936">
    <property type="entry name" value="FtsH"/>
</dbReference>
<evidence type="ECO:0000256" key="14">
    <source>
        <dbReference type="ARBA" id="ARBA00061570"/>
    </source>
</evidence>
<comment type="cofactor">
    <cofactor evidence="15">
        <name>Zn(2+)</name>
        <dbReference type="ChEBI" id="CHEBI:29105"/>
    </cofactor>
    <text evidence="15">Binds 1 zinc ion per subunit.</text>
</comment>
<dbReference type="InterPro" id="IPR003959">
    <property type="entry name" value="ATPase_AAA_core"/>
</dbReference>
<keyword evidence="4 15" id="KW-0479">Metal-binding</keyword>
<dbReference type="InterPro" id="IPR003593">
    <property type="entry name" value="AAA+_ATPase"/>
</dbReference>
<dbReference type="RefSeq" id="WP_073068978.1">
    <property type="nucleotide sequence ID" value="NZ_MPPI01000001.1"/>
</dbReference>
<dbReference type="SMART" id="SM00382">
    <property type="entry name" value="AAA"/>
    <property type="match status" value="1"/>
</dbReference>
<feature type="binding site" evidence="15">
    <location>
        <position position="438"/>
    </location>
    <ligand>
        <name>Zn(2+)</name>
        <dbReference type="ChEBI" id="CHEBI:29105"/>
        <note>catalytic</note>
    </ligand>
</feature>
<evidence type="ECO:0000256" key="9">
    <source>
        <dbReference type="ARBA" id="ARBA00022989"/>
    </source>
</evidence>
<proteinExistence type="inferred from homology"/>
<feature type="binding site" evidence="15">
    <location>
        <begin position="213"/>
        <end position="220"/>
    </location>
    <ligand>
        <name>ATP</name>
        <dbReference type="ChEBI" id="CHEBI:30616"/>
    </ligand>
</feature>
<keyword evidence="12 15" id="KW-0472">Membrane</keyword>
<dbReference type="HAMAP" id="MF_01458">
    <property type="entry name" value="FtsH"/>
    <property type="match status" value="1"/>
</dbReference>
<dbReference type="PANTHER" id="PTHR23076:SF139">
    <property type="entry name" value="ATP-DEPENDENT ZINC METALLOPROTEASE FTSH 2, CHLOROPLASTIC"/>
    <property type="match status" value="1"/>
</dbReference>
<sequence length="627" mass="68584">MKASWRTILLWAVPALVIGFFLWQGSFAPNPAAVSKNTASTRMTYGRFLEYLDANRVKSVDLYDGGRTAIVEAVDPELDNRLQRLRVDLPGSAPELVTRLRNSGISFDSHPARNDGAVWGLLGNLVFPILLLGGLFFLFRRSNNVPGGPGQAMSFGKSRARFQMEAKTGVMFDDVAGIEEAKEELQEVVTFLKKPERFTAVGARIPKGVLLIGPPGTGKTLLAKAIAGEAGVPFFSISGSEFVEMFVGVGASRVRDLFKKAKENAPCIIFIDEIDAVGRQRGAGIGGGNDEREQTLNQLLTEMDGFEGNTGIIIIAATNRADVLDSALLRPGRFDRQVMVDVPDIKGRLEVLNVHARDKKISDEVSLEVIARRTPGFSGADLANLLNEAAILTARRRKEAMTMLEIDDAVDRVVAGMEGTPLVDSKSKRLIAYHEIGHAVIGTLVKDHDPVQKVTLVPRGQAQGLTWFTPSEDGLISRSQIMARIQGALGGRAAEEVIFGDAEVTTGAGNDLQQVTGMARQMVTRYGMSDLGPLSLESQQGEVFLGGGWTNRSEYSEVIAARIDGQVREIVAHCYEQACRIMRENREVIDRLVDLLIEKETIDGDEFRQIMAEYTVVPEKERYVPQL</sequence>
<dbReference type="STRING" id="1920490.GCA_001895925_00667"/>
<feature type="active site" evidence="15">
    <location>
        <position position="435"/>
    </location>
</feature>
<evidence type="ECO:0000256" key="5">
    <source>
        <dbReference type="ARBA" id="ARBA00022741"/>
    </source>
</evidence>
<evidence type="ECO:0000256" key="13">
    <source>
        <dbReference type="ARBA" id="ARBA00060402"/>
    </source>
</evidence>
<dbReference type="GO" id="GO:0008270">
    <property type="term" value="F:zinc ion binding"/>
    <property type="evidence" value="ECO:0007669"/>
    <property type="project" value="UniProtKB-UniRule"/>
</dbReference>
<dbReference type="InterPro" id="IPR027417">
    <property type="entry name" value="P-loop_NTPase"/>
</dbReference>
<evidence type="ECO:0000256" key="11">
    <source>
        <dbReference type="ARBA" id="ARBA00023078"/>
    </source>
</evidence>
<protein>
    <recommendedName>
        <fullName evidence="15">ATP-dependent zinc metalloprotease FtsH</fullName>
        <ecNumber evidence="15">3.4.24.-</ecNumber>
    </recommendedName>
</protein>
<dbReference type="Pfam" id="PF00004">
    <property type="entry name" value="AAA"/>
    <property type="match status" value="1"/>
</dbReference>
<dbReference type="Pfam" id="PF01434">
    <property type="entry name" value="Peptidase_M41"/>
    <property type="match status" value="1"/>
</dbReference>
<dbReference type="GO" id="GO:0004222">
    <property type="term" value="F:metalloendopeptidase activity"/>
    <property type="evidence" value="ECO:0007669"/>
    <property type="project" value="InterPro"/>
</dbReference>
<keyword evidence="10 15" id="KW-0482">Metalloprotease</keyword>
<dbReference type="GO" id="GO:0005524">
    <property type="term" value="F:ATP binding"/>
    <property type="evidence" value="ECO:0007669"/>
    <property type="project" value="UniProtKB-UniRule"/>
</dbReference>
<gene>
    <name evidence="15" type="primary">ftsH</name>
    <name evidence="18" type="ORF">C7B65_00610</name>
</gene>
<dbReference type="GO" id="GO:0031676">
    <property type="term" value="C:plasma membrane-derived thylakoid membrane"/>
    <property type="evidence" value="ECO:0007669"/>
    <property type="project" value="UniProtKB-SubCell"/>
</dbReference>
<dbReference type="AlphaFoldDB" id="A0A2T1DNF6"/>
<evidence type="ECO:0000256" key="8">
    <source>
        <dbReference type="ARBA" id="ARBA00022840"/>
    </source>
</evidence>
<evidence type="ECO:0000313" key="18">
    <source>
        <dbReference type="EMBL" id="PSB21954.1"/>
    </source>
</evidence>
<comment type="caution">
    <text evidence="15">Lacks conserved residue(s) required for the propagation of feature annotation.</text>
</comment>
<dbReference type="EMBL" id="PVWG01000001">
    <property type="protein sequence ID" value="PSB21954.1"/>
    <property type="molecule type" value="Genomic_DNA"/>
</dbReference>
<accession>A0A2T1DNF6</accession>
<keyword evidence="8 15" id="KW-0067">ATP-binding</keyword>
<dbReference type="Gene3D" id="3.40.50.300">
    <property type="entry name" value="P-loop containing nucleotide triphosphate hydrolases"/>
    <property type="match status" value="1"/>
</dbReference>
<dbReference type="GO" id="GO:0006508">
    <property type="term" value="P:proteolysis"/>
    <property type="evidence" value="ECO:0007669"/>
    <property type="project" value="UniProtKB-KW"/>
</dbReference>
<evidence type="ECO:0000256" key="2">
    <source>
        <dbReference type="ARBA" id="ARBA00022670"/>
    </source>
</evidence>
<feature type="transmembrane region" description="Helical" evidence="15">
    <location>
        <begin position="117"/>
        <end position="139"/>
    </location>
</feature>
<evidence type="ECO:0000256" key="7">
    <source>
        <dbReference type="ARBA" id="ARBA00022833"/>
    </source>
</evidence>
<keyword evidence="2 15" id="KW-0645">Protease</keyword>
<dbReference type="InterPro" id="IPR041569">
    <property type="entry name" value="AAA_lid_3"/>
</dbReference>
<evidence type="ECO:0000256" key="1">
    <source>
        <dbReference type="ARBA" id="ARBA00010044"/>
    </source>
</evidence>
<reference evidence="18 19" key="2">
    <citation type="submission" date="2018-03" db="EMBL/GenBank/DDBJ databases">
        <title>The ancient ancestry and fast evolution of plastids.</title>
        <authorList>
            <person name="Moore K.R."/>
            <person name="Magnabosco C."/>
            <person name="Momper L."/>
            <person name="Gold D.A."/>
            <person name="Bosak T."/>
            <person name="Fournier G.P."/>
        </authorList>
    </citation>
    <scope>NUCLEOTIDE SEQUENCE [LARGE SCALE GENOMIC DNA]</scope>
    <source>
        <strain evidence="18 19">ULC007</strain>
    </source>
</reference>
<comment type="similarity">
    <text evidence="1 15">In the C-terminal section; belongs to the peptidase M41 family.</text>
</comment>
<comment type="similarity">
    <text evidence="16">Belongs to the AAA ATPase family.</text>
</comment>
<dbReference type="NCBIfam" id="TIGR01241">
    <property type="entry name" value="FtsH_fam"/>
    <property type="match status" value="1"/>
</dbReference>
<dbReference type="GO" id="GO:0004176">
    <property type="term" value="F:ATP-dependent peptidase activity"/>
    <property type="evidence" value="ECO:0007669"/>
    <property type="project" value="InterPro"/>
</dbReference>
<evidence type="ECO:0000256" key="16">
    <source>
        <dbReference type="RuleBase" id="RU003651"/>
    </source>
</evidence>
<feature type="binding site" evidence="15">
    <location>
        <position position="434"/>
    </location>
    <ligand>
        <name>Zn(2+)</name>
        <dbReference type="ChEBI" id="CHEBI:29105"/>
        <note>catalytic</note>
    </ligand>
</feature>
<reference evidence="18 19" key="1">
    <citation type="submission" date="2018-02" db="EMBL/GenBank/DDBJ databases">
        <authorList>
            <person name="Cohen D.B."/>
            <person name="Kent A.D."/>
        </authorList>
    </citation>
    <scope>NUCLEOTIDE SEQUENCE [LARGE SCALE GENOMIC DNA]</scope>
    <source>
        <strain evidence="18 19">ULC007</strain>
    </source>
</reference>
<evidence type="ECO:0000256" key="12">
    <source>
        <dbReference type="ARBA" id="ARBA00023136"/>
    </source>
</evidence>